<dbReference type="RefSeq" id="WP_015203766.1">
    <property type="nucleotide sequence ID" value="NC_019753.1"/>
</dbReference>
<organism evidence="2 3">
    <name type="scientific">Crinalium epipsammum PCC 9333</name>
    <dbReference type="NCBI Taxonomy" id="1173022"/>
    <lineage>
        <taxon>Bacteria</taxon>
        <taxon>Bacillati</taxon>
        <taxon>Cyanobacteriota</taxon>
        <taxon>Cyanophyceae</taxon>
        <taxon>Gomontiellales</taxon>
        <taxon>Gomontiellaceae</taxon>
        <taxon>Crinalium</taxon>
    </lineage>
</organism>
<name>K9W1P2_9CYAN</name>
<dbReference type="PATRIC" id="fig|1173022.3.peg.3049"/>
<evidence type="ECO:0000256" key="1">
    <source>
        <dbReference type="SAM" id="SignalP"/>
    </source>
</evidence>
<accession>K9W1P2</accession>
<feature type="chain" id="PRO_5003937162" description="Outer membrane protein beta-barrel domain-containing protein" evidence="1">
    <location>
        <begin position="32"/>
        <end position="180"/>
    </location>
</feature>
<protein>
    <recommendedName>
        <fullName evidence="4">Outer membrane protein beta-barrel domain-containing protein</fullName>
    </recommendedName>
</protein>
<keyword evidence="1" id="KW-0732">Signal</keyword>
<evidence type="ECO:0000313" key="3">
    <source>
        <dbReference type="Proteomes" id="UP000010472"/>
    </source>
</evidence>
<keyword evidence="3" id="KW-1185">Reference proteome</keyword>
<dbReference type="EMBL" id="CP003620">
    <property type="protein sequence ID" value="AFZ13657.1"/>
    <property type="molecule type" value="Genomic_DNA"/>
</dbReference>
<evidence type="ECO:0000313" key="2">
    <source>
        <dbReference type="EMBL" id="AFZ13657.1"/>
    </source>
</evidence>
<proteinExistence type="predicted"/>
<dbReference type="OrthoDB" id="485268at2"/>
<gene>
    <name evidence="2" type="ORF">Cri9333_2811</name>
</gene>
<dbReference type="AlphaFoldDB" id="K9W1P2"/>
<sequence length="180" mass="18668">MKLSLKSALKISLLSALAIAPILMSGNGASAQTVQTDKGLNENYIGAGVGTGITNPEGQDSKVGGNISGRFDVPNAPVSVRGQVLYNDQTSAISPRFTYDLGVAKDTNVFFGAGYNFVQKDGATSTALGDKNAPVVTLGAERRLSNDIVLYGNADLGINAFENSNRQAFGVQVGAAVNIR</sequence>
<evidence type="ECO:0008006" key="4">
    <source>
        <dbReference type="Google" id="ProtNLM"/>
    </source>
</evidence>
<reference evidence="2 3" key="1">
    <citation type="submission" date="2012-06" db="EMBL/GenBank/DDBJ databases">
        <title>Finished chromosome of genome of Crinalium epipsammum PCC 9333.</title>
        <authorList>
            <consortium name="US DOE Joint Genome Institute"/>
            <person name="Gugger M."/>
            <person name="Coursin T."/>
            <person name="Rippka R."/>
            <person name="Tandeau De Marsac N."/>
            <person name="Huntemann M."/>
            <person name="Wei C.-L."/>
            <person name="Han J."/>
            <person name="Detter J.C."/>
            <person name="Han C."/>
            <person name="Tapia R."/>
            <person name="Davenport K."/>
            <person name="Daligault H."/>
            <person name="Erkkila T."/>
            <person name="Gu W."/>
            <person name="Munk A.C.C."/>
            <person name="Teshima H."/>
            <person name="Xu Y."/>
            <person name="Chain P."/>
            <person name="Chen A."/>
            <person name="Krypides N."/>
            <person name="Mavromatis K."/>
            <person name="Markowitz V."/>
            <person name="Szeto E."/>
            <person name="Ivanova N."/>
            <person name="Mikhailova N."/>
            <person name="Ovchinnikova G."/>
            <person name="Pagani I."/>
            <person name="Pati A."/>
            <person name="Goodwin L."/>
            <person name="Peters L."/>
            <person name="Pitluck S."/>
            <person name="Woyke T."/>
            <person name="Kerfeld C."/>
        </authorList>
    </citation>
    <scope>NUCLEOTIDE SEQUENCE [LARGE SCALE GENOMIC DNA]</scope>
    <source>
        <strain evidence="2 3">PCC 9333</strain>
    </source>
</reference>
<feature type="signal peptide" evidence="1">
    <location>
        <begin position="1"/>
        <end position="31"/>
    </location>
</feature>
<dbReference type="HOGENOM" id="CLU_102923_0_0_3"/>
<dbReference type="Proteomes" id="UP000010472">
    <property type="component" value="Chromosome"/>
</dbReference>
<dbReference type="KEGG" id="cep:Cri9333_2811"/>
<dbReference type="eggNOG" id="COG3637">
    <property type="taxonomic scope" value="Bacteria"/>
</dbReference>